<name>A0AAU9T3A0_THLAR</name>
<dbReference type="Gene3D" id="4.10.280.10">
    <property type="entry name" value="Helix-loop-helix DNA-binding domain"/>
    <property type="match status" value="1"/>
</dbReference>
<keyword evidence="3" id="KW-0238">DNA-binding</keyword>
<feature type="region of interest" description="Disordered" evidence="6">
    <location>
        <begin position="113"/>
        <end position="133"/>
    </location>
</feature>
<reference evidence="8 9" key="1">
    <citation type="submission" date="2022-03" db="EMBL/GenBank/DDBJ databases">
        <authorList>
            <person name="Nunn A."/>
            <person name="Chopra R."/>
            <person name="Nunn A."/>
            <person name="Contreras Garrido A."/>
        </authorList>
    </citation>
    <scope>NUCLEOTIDE SEQUENCE [LARGE SCALE GENOMIC DNA]</scope>
</reference>
<dbReference type="AlphaFoldDB" id="A0AAU9T3A0"/>
<dbReference type="PROSITE" id="PS50888">
    <property type="entry name" value="BHLH"/>
    <property type="match status" value="1"/>
</dbReference>
<keyword evidence="2" id="KW-0805">Transcription regulation</keyword>
<dbReference type="InterPro" id="IPR036638">
    <property type="entry name" value="HLH_DNA-bd_sf"/>
</dbReference>
<evidence type="ECO:0000256" key="2">
    <source>
        <dbReference type="ARBA" id="ARBA00023015"/>
    </source>
</evidence>
<dbReference type="SUPFAM" id="SSF47459">
    <property type="entry name" value="HLH, helix-loop-helix DNA-binding domain"/>
    <property type="match status" value="1"/>
</dbReference>
<dbReference type="FunFam" id="4.10.280.10:FF:000004">
    <property type="entry name" value="Basic helix-loop-helix transcription factor"/>
    <property type="match status" value="1"/>
</dbReference>
<dbReference type="Proteomes" id="UP000836841">
    <property type="component" value="Chromosome 7"/>
</dbReference>
<feature type="compositionally biased region" description="Low complexity" evidence="6">
    <location>
        <begin position="238"/>
        <end position="248"/>
    </location>
</feature>
<evidence type="ECO:0000256" key="1">
    <source>
        <dbReference type="ARBA" id="ARBA00004123"/>
    </source>
</evidence>
<feature type="compositionally biased region" description="Polar residues" evidence="6">
    <location>
        <begin position="470"/>
        <end position="481"/>
    </location>
</feature>
<feature type="region of interest" description="Disordered" evidence="6">
    <location>
        <begin position="219"/>
        <end position="297"/>
    </location>
</feature>
<feature type="compositionally biased region" description="Pro residues" evidence="6">
    <location>
        <begin position="124"/>
        <end position="133"/>
    </location>
</feature>
<dbReference type="InterPro" id="IPR011598">
    <property type="entry name" value="bHLH_dom"/>
</dbReference>
<proteinExistence type="predicted"/>
<evidence type="ECO:0000256" key="3">
    <source>
        <dbReference type="ARBA" id="ARBA00023125"/>
    </source>
</evidence>
<dbReference type="GO" id="GO:0003677">
    <property type="term" value="F:DNA binding"/>
    <property type="evidence" value="ECO:0007669"/>
    <property type="project" value="UniProtKB-KW"/>
</dbReference>
<dbReference type="InterPro" id="IPR047265">
    <property type="entry name" value="PIF1-like_bHLH"/>
</dbReference>
<sequence length="493" mass="53892">MNSWGFVSRGEDDIVELLWKSGQIVESSQTQSPTTPPPPPLILRGSGSGGGGGEENAPVPHPPPLQIHQQPSDQNLFIREDEMASWLHHPLGGEDEFHSHLFYSGVVSATSTQPPQSSLSLGLPPLPPPPPPPTRAPYDLPAVRPTGQFISARTAENFMNFLRLRASLFTGGRVEAAAPWIPMSSATGSSLTPATEGTESRATVIGGVSHTFQVPSLSRKATDIAGPSSSAVTKTETEPIPIEPATETGTADERKRKEREETADEIQETEEPRGSTSRKRSRAAEMHNISERRRRERINEKMKALQELIPRCNKSDKASMLEDAIEYVKSLQMQIQACPQKHRLCTKNKMMSTGGGGMMPMICTPDMQRFMPHMAMGMMGMNRPPCIPFPGTAFPRPAHMAGPGPPFPAPPYPFPDSQALDSSRVQLPSQQPDPTTNQPQVPGYWNPYSQFVGLHQMQQQQPPPPLQNQATSQISFTQASSKEPDDQENQPKG</sequence>
<feature type="region of interest" description="Disordered" evidence="6">
    <location>
        <begin position="25"/>
        <end position="69"/>
    </location>
</feature>
<dbReference type="InterPro" id="IPR031066">
    <property type="entry name" value="bHLH_ALC-like_plant"/>
</dbReference>
<evidence type="ECO:0000313" key="8">
    <source>
        <dbReference type="EMBL" id="CAH2077645.1"/>
    </source>
</evidence>
<dbReference type="PANTHER" id="PTHR45855">
    <property type="entry name" value="TRANSCRIPTION FACTOR PIF1-RELATED"/>
    <property type="match status" value="1"/>
</dbReference>
<dbReference type="PANTHER" id="PTHR45855:SF21">
    <property type="entry name" value="TRANSCRIPTION FACTOR BHLH119-RELATED"/>
    <property type="match status" value="1"/>
</dbReference>
<organism evidence="8 9">
    <name type="scientific">Thlaspi arvense</name>
    <name type="common">Field penny-cress</name>
    <dbReference type="NCBI Taxonomy" id="13288"/>
    <lineage>
        <taxon>Eukaryota</taxon>
        <taxon>Viridiplantae</taxon>
        <taxon>Streptophyta</taxon>
        <taxon>Embryophyta</taxon>
        <taxon>Tracheophyta</taxon>
        <taxon>Spermatophyta</taxon>
        <taxon>Magnoliopsida</taxon>
        <taxon>eudicotyledons</taxon>
        <taxon>Gunneridae</taxon>
        <taxon>Pentapetalae</taxon>
        <taxon>rosids</taxon>
        <taxon>malvids</taxon>
        <taxon>Brassicales</taxon>
        <taxon>Brassicaceae</taxon>
        <taxon>Thlaspideae</taxon>
        <taxon>Thlaspi</taxon>
    </lineage>
</organism>
<keyword evidence="4" id="KW-0804">Transcription</keyword>
<keyword evidence="9" id="KW-1185">Reference proteome</keyword>
<feature type="compositionally biased region" description="Basic and acidic residues" evidence="6">
    <location>
        <begin position="282"/>
        <end position="297"/>
    </location>
</feature>
<feature type="compositionally biased region" description="Low complexity" evidence="6">
    <location>
        <begin position="113"/>
        <end position="123"/>
    </location>
</feature>
<dbReference type="GO" id="GO:0005634">
    <property type="term" value="C:nucleus"/>
    <property type="evidence" value="ECO:0007669"/>
    <property type="project" value="UniProtKB-SubCell"/>
</dbReference>
<feature type="region of interest" description="Disordered" evidence="6">
    <location>
        <begin position="397"/>
        <end position="493"/>
    </location>
</feature>
<dbReference type="SMART" id="SM00353">
    <property type="entry name" value="HLH"/>
    <property type="match status" value="1"/>
</dbReference>
<evidence type="ECO:0000256" key="6">
    <source>
        <dbReference type="SAM" id="MobiDB-lite"/>
    </source>
</evidence>
<dbReference type="EMBL" id="OU466863">
    <property type="protein sequence ID" value="CAH2077645.1"/>
    <property type="molecule type" value="Genomic_DNA"/>
</dbReference>
<dbReference type="Pfam" id="PF00010">
    <property type="entry name" value="HLH"/>
    <property type="match status" value="1"/>
</dbReference>
<protein>
    <recommendedName>
        <fullName evidence="7">BHLH domain-containing protein</fullName>
    </recommendedName>
</protein>
<evidence type="ECO:0000256" key="5">
    <source>
        <dbReference type="ARBA" id="ARBA00023242"/>
    </source>
</evidence>
<keyword evidence="5" id="KW-0539">Nucleus</keyword>
<evidence type="ECO:0000256" key="4">
    <source>
        <dbReference type="ARBA" id="ARBA00023163"/>
    </source>
</evidence>
<feature type="domain" description="BHLH" evidence="7">
    <location>
        <begin position="282"/>
        <end position="331"/>
    </location>
</feature>
<feature type="compositionally biased region" description="Pro residues" evidence="6">
    <location>
        <begin position="403"/>
        <end position="414"/>
    </location>
</feature>
<dbReference type="GO" id="GO:0046983">
    <property type="term" value="F:protein dimerization activity"/>
    <property type="evidence" value="ECO:0007669"/>
    <property type="project" value="InterPro"/>
</dbReference>
<feature type="compositionally biased region" description="Polar residues" evidence="6">
    <location>
        <begin position="419"/>
        <end position="440"/>
    </location>
</feature>
<evidence type="ECO:0000259" key="7">
    <source>
        <dbReference type="PROSITE" id="PS50888"/>
    </source>
</evidence>
<feature type="compositionally biased region" description="Basic and acidic residues" evidence="6">
    <location>
        <begin position="251"/>
        <end position="260"/>
    </location>
</feature>
<comment type="subcellular location">
    <subcellularLocation>
        <location evidence="1">Nucleus</location>
    </subcellularLocation>
</comment>
<evidence type="ECO:0000313" key="9">
    <source>
        <dbReference type="Proteomes" id="UP000836841"/>
    </source>
</evidence>
<accession>A0AAU9T3A0</accession>
<dbReference type="CDD" id="cd11445">
    <property type="entry name" value="bHLH_AtPIF_like"/>
    <property type="match status" value="1"/>
</dbReference>
<gene>
    <name evidence="8" type="ORF">TAV2_LOCUS24765</name>
</gene>